<organism evidence="2 3">
    <name type="scientific">Pontiella sulfatireligans</name>
    <dbReference type="NCBI Taxonomy" id="2750658"/>
    <lineage>
        <taxon>Bacteria</taxon>
        <taxon>Pseudomonadati</taxon>
        <taxon>Kiritimatiellota</taxon>
        <taxon>Kiritimatiellia</taxon>
        <taxon>Kiritimatiellales</taxon>
        <taxon>Pontiellaceae</taxon>
        <taxon>Pontiella</taxon>
    </lineage>
</organism>
<keyword evidence="1" id="KW-0732">Signal</keyword>
<proteinExistence type="predicted"/>
<feature type="chain" id="PRO_5025597951" evidence="1">
    <location>
        <begin position="22"/>
        <end position="727"/>
    </location>
</feature>
<evidence type="ECO:0000313" key="3">
    <source>
        <dbReference type="Proteomes" id="UP000346198"/>
    </source>
</evidence>
<dbReference type="EMBL" id="CAAHFH010000001">
    <property type="protein sequence ID" value="VGO18843.1"/>
    <property type="molecule type" value="Genomic_DNA"/>
</dbReference>
<evidence type="ECO:0000313" key="2">
    <source>
        <dbReference type="EMBL" id="VGO18843.1"/>
    </source>
</evidence>
<gene>
    <name evidence="2" type="ORF">SCARR_00896</name>
</gene>
<name>A0A6C2UG45_9BACT</name>
<dbReference type="AlphaFoldDB" id="A0A6C2UG45"/>
<evidence type="ECO:0000256" key="1">
    <source>
        <dbReference type="SAM" id="SignalP"/>
    </source>
</evidence>
<dbReference type="RefSeq" id="WP_136060294.1">
    <property type="nucleotide sequence ID" value="NZ_CAAHFH010000001.1"/>
</dbReference>
<accession>A0A6C2UG45</accession>
<sequence>MRVKIVTLLSSCVLGIGSVHAASINWTDGASFNGDDNQNNISLEGVLVKAANLGGNEGNLDVLVDNGTSTETITFVDDNALFPQSAFNVPTPDTSDANWNKVITRADYKNSSPFPFSLTDLLVGQEYQVEFFVWDTRSSSSNRTFSIDDGVGIPSATHTQGDGVSVIGTFTASATTQTFQITQSANAPTMNAYVLRAVGGIDPQLLFTPSDTLDIELFYPATLATGAVDVAFSYGDGINNVEITSVSVINQQHAGAYSVVGFSSPLELTDPDSNETLSVQFDVTSAYLANGDSSTGLVEVVWNEISGDTYTNTLPVSATYTVLPAELILTNSLDMTLEISDTSVSNSIAVSCTPDAVDPTNVEISAVLFANESHSGFSCATVPPTLILSESVPSSTLNIAFDNSVGGLGGGDIATATAQVIWNEAGHVENHTNTVAVSVFREKVIATITVVKDTDPTESDILNSNVVVAVNWGTTYDADGDGTVVGVATGLVANGVLFTTNPMIGDQNIPDESQTDVDVTHGEAGRGLLQVTATHVDGYSAFPASPTASLDASIKNIFASVGVSVNSDYEFAFTDLQEGATYSLQLFFSAAGQARNQEIYQKGNLSPLTSWVNASDKETIITLTWEAVSSTETFSFLPLVKDEVLSGYLFASKVTIPSPEMGVATGSGGNINISASQLISSDTYTLQCTESLVSTNWVDIATTSGVSEVNWDYTPTNNVEFLRIVSP</sequence>
<feature type="signal peptide" evidence="1">
    <location>
        <begin position="1"/>
        <end position="21"/>
    </location>
</feature>
<keyword evidence="3" id="KW-1185">Reference proteome</keyword>
<protein>
    <submittedName>
        <fullName evidence="2">Uncharacterized protein</fullName>
    </submittedName>
</protein>
<reference evidence="2 3" key="1">
    <citation type="submission" date="2019-04" db="EMBL/GenBank/DDBJ databases">
        <authorList>
            <person name="Van Vliet M D."/>
        </authorList>
    </citation>
    <scope>NUCLEOTIDE SEQUENCE [LARGE SCALE GENOMIC DNA]</scope>
    <source>
        <strain evidence="2 3">F21</strain>
    </source>
</reference>
<dbReference type="Proteomes" id="UP000346198">
    <property type="component" value="Unassembled WGS sequence"/>
</dbReference>